<dbReference type="Gene3D" id="1.10.3680.10">
    <property type="entry name" value="TerB-like"/>
    <property type="match status" value="1"/>
</dbReference>
<dbReference type="InterPro" id="IPR029024">
    <property type="entry name" value="TerB-like"/>
</dbReference>
<keyword evidence="2" id="KW-1185">Reference proteome</keyword>
<dbReference type="Pfam" id="PF04391">
    <property type="entry name" value="DUF533"/>
    <property type="match status" value="1"/>
</dbReference>
<dbReference type="EMBL" id="FNCO01000001">
    <property type="protein sequence ID" value="SDG18088.1"/>
    <property type="molecule type" value="Genomic_DNA"/>
</dbReference>
<sequence>MNTSDLLEQLLRASQGSATQQRTDTAGQGGLGGLLGGLLGGGGSGAGAGGLGGLLGGLLGGGAASGGLGRNAPARQGGTNYAMLASLGMMAFQAYQAWQRQQASAPQQAPRTVDQLAGPEAEDHSHAILRALIAAAKADGEIDDQERAMISKEIAQHTDDPGLQQWLDNEVAKPLDATEVAQSAKNEPGMAAEMYLASVLLVDDQQDAERHYLDELAAALQIDPQLQVHLEQQAKGTAA</sequence>
<evidence type="ECO:0000313" key="1">
    <source>
        <dbReference type="EMBL" id="SDG18088.1"/>
    </source>
</evidence>
<evidence type="ECO:0000313" key="2">
    <source>
        <dbReference type="Proteomes" id="UP000182894"/>
    </source>
</evidence>
<dbReference type="SUPFAM" id="SSF158682">
    <property type="entry name" value="TerB-like"/>
    <property type="match status" value="1"/>
</dbReference>
<dbReference type="InterPro" id="IPR007486">
    <property type="entry name" value="YebE"/>
</dbReference>
<dbReference type="Proteomes" id="UP000182894">
    <property type="component" value="Unassembled WGS sequence"/>
</dbReference>
<dbReference type="STRING" id="89065.SAMN05216605_101352"/>
<reference evidence="2" key="1">
    <citation type="submission" date="2016-10" db="EMBL/GenBank/DDBJ databases">
        <authorList>
            <person name="Varghese N."/>
            <person name="Submissions S."/>
        </authorList>
    </citation>
    <scope>NUCLEOTIDE SEQUENCE [LARGE SCALE GENOMIC DNA]</scope>
    <source>
        <strain evidence="2">ATCC 700689</strain>
    </source>
</reference>
<accession>A0A1G7S529</accession>
<organism evidence="1 2">
    <name type="scientific">Pseudomonas abietaniphila</name>
    <dbReference type="NCBI Taxonomy" id="89065"/>
    <lineage>
        <taxon>Bacteria</taxon>
        <taxon>Pseudomonadati</taxon>
        <taxon>Pseudomonadota</taxon>
        <taxon>Gammaproteobacteria</taxon>
        <taxon>Pseudomonadales</taxon>
        <taxon>Pseudomonadaceae</taxon>
        <taxon>Pseudomonas</taxon>
    </lineage>
</organism>
<proteinExistence type="predicted"/>
<dbReference type="AlphaFoldDB" id="A0A1G7S529"/>
<protein>
    <submittedName>
        <fullName evidence="1">Uncharacterized membrane protein YebE, DUF533 family</fullName>
    </submittedName>
</protein>
<dbReference type="OrthoDB" id="5459344at2"/>
<dbReference type="CDD" id="cd07178">
    <property type="entry name" value="terB_like_YebE"/>
    <property type="match status" value="1"/>
</dbReference>
<gene>
    <name evidence="1" type="ORF">SAMN05216605_101352</name>
</gene>
<dbReference type="RefSeq" id="WP_074749677.1">
    <property type="nucleotide sequence ID" value="NZ_FNCO01000001.1"/>
</dbReference>
<name>A0A1G7S529_9PSED</name>